<dbReference type="Pfam" id="PF00899">
    <property type="entry name" value="ThiF"/>
    <property type="match status" value="1"/>
</dbReference>
<keyword evidence="3" id="KW-1185">Reference proteome</keyword>
<name>A0ABP9V8Y0_9DEIO</name>
<organism evidence="2 3">
    <name type="scientific">Deinococcus xinjiangensis</name>
    <dbReference type="NCBI Taxonomy" id="457454"/>
    <lineage>
        <taxon>Bacteria</taxon>
        <taxon>Thermotogati</taxon>
        <taxon>Deinococcota</taxon>
        <taxon>Deinococci</taxon>
        <taxon>Deinococcales</taxon>
        <taxon>Deinococcaceae</taxon>
        <taxon>Deinococcus</taxon>
    </lineage>
</organism>
<protein>
    <recommendedName>
        <fullName evidence="1">THIF-type NAD/FAD binding fold domain-containing protein</fullName>
    </recommendedName>
</protein>
<dbReference type="CDD" id="cd01483">
    <property type="entry name" value="E1_enzyme_family"/>
    <property type="match status" value="1"/>
</dbReference>
<dbReference type="Proteomes" id="UP001458946">
    <property type="component" value="Unassembled WGS sequence"/>
</dbReference>
<evidence type="ECO:0000259" key="1">
    <source>
        <dbReference type="Pfam" id="PF00899"/>
    </source>
</evidence>
<dbReference type="Gene3D" id="3.40.50.720">
    <property type="entry name" value="NAD(P)-binding Rossmann-like Domain"/>
    <property type="match status" value="1"/>
</dbReference>
<dbReference type="InterPro" id="IPR000594">
    <property type="entry name" value="ThiF_NAD_FAD-bd"/>
</dbReference>
<reference evidence="2 3" key="1">
    <citation type="submission" date="2024-02" db="EMBL/GenBank/DDBJ databases">
        <title>Deinococcus xinjiangensis NBRC 107630.</title>
        <authorList>
            <person name="Ichikawa N."/>
            <person name="Katano-Makiyama Y."/>
            <person name="Hidaka K."/>
        </authorList>
    </citation>
    <scope>NUCLEOTIDE SEQUENCE [LARGE SCALE GENOMIC DNA]</scope>
    <source>
        <strain evidence="2 3">NBRC 107630</strain>
    </source>
</reference>
<dbReference type="EMBL" id="BAABRN010000006">
    <property type="protein sequence ID" value="GAA5501081.1"/>
    <property type="molecule type" value="Genomic_DNA"/>
</dbReference>
<comment type="caution">
    <text evidence="2">The sequence shown here is derived from an EMBL/GenBank/DDBJ whole genome shotgun (WGS) entry which is preliminary data.</text>
</comment>
<dbReference type="InterPro" id="IPR035985">
    <property type="entry name" value="Ubiquitin-activating_enz"/>
</dbReference>
<gene>
    <name evidence="2" type="ORF">Dxin01_00812</name>
</gene>
<dbReference type="NCBIfam" id="TIGR03736">
    <property type="entry name" value="PRTRC_ThiF"/>
    <property type="match status" value="1"/>
</dbReference>
<dbReference type="RefSeq" id="WP_353541055.1">
    <property type="nucleotide sequence ID" value="NZ_BAABRN010000006.1"/>
</dbReference>
<feature type="domain" description="THIF-type NAD/FAD binding fold" evidence="1">
    <location>
        <begin position="14"/>
        <end position="131"/>
    </location>
</feature>
<evidence type="ECO:0000313" key="3">
    <source>
        <dbReference type="Proteomes" id="UP001458946"/>
    </source>
</evidence>
<sequence length="262" mass="29241">MKIRRYLRPLKRPLSVAVIGCGGTGSHILSGLTHLHHAVIALGGQGLDVHVFDPDKVEAHNVVRQRFYPGDLGEFKNVALISRINRAHGLHWRAFPQTFAQAFTSDNQTYPYDVVIGCVDSRAARAEIRSMVTLGAARRTRFWLDIGNARFPDGRFGGQILFGEPRNDRNWRSRKAGRLPVASELYPELCSAHVPEDTQPSCSALESLKRQDLFLNGLLAQHALNLLWRVIVEHKLDVNAIYLDATGHHVNAEFVQLAEAAD</sequence>
<dbReference type="SUPFAM" id="SSF69572">
    <property type="entry name" value="Activating enzymes of the ubiquitin-like proteins"/>
    <property type="match status" value="1"/>
</dbReference>
<proteinExistence type="predicted"/>
<accession>A0ABP9V8Y0</accession>
<dbReference type="InterPro" id="IPR022500">
    <property type="entry name" value="PRTRC_ThiF"/>
</dbReference>
<evidence type="ECO:0000313" key="2">
    <source>
        <dbReference type="EMBL" id="GAA5501081.1"/>
    </source>
</evidence>